<name>A0A0B8QSR6_LACLL</name>
<evidence type="ECO:0000313" key="1">
    <source>
        <dbReference type="EMBL" id="GAM79977.1"/>
    </source>
</evidence>
<dbReference type="PATRIC" id="fig|1360.96.peg.1243"/>
<dbReference type="AlphaFoldDB" id="A0A0B8QSR6"/>
<evidence type="ECO:0000313" key="2">
    <source>
        <dbReference type="Proteomes" id="UP000031847"/>
    </source>
</evidence>
<proteinExistence type="predicted"/>
<dbReference type="EMBL" id="BBSI01000017">
    <property type="protein sequence ID" value="GAM79977.1"/>
    <property type="molecule type" value="Genomic_DNA"/>
</dbReference>
<comment type="caution">
    <text evidence="1">The sequence shown here is derived from an EMBL/GenBank/DDBJ whole genome shotgun (WGS) entry which is preliminary data.</text>
</comment>
<dbReference type="Proteomes" id="UP000031847">
    <property type="component" value="Unassembled WGS sequence"/>
</dbReference>
<reference evidence="1 2" key="1">
    <citation type="submission" date="2015-01" db="EMBL/GenBank/DDBJ databases">
        <title>Lactococcus lactis subsp.lactis JCM 5805 whole genome shotgun sequence.</title>
        <authorList>
            <person name="Fujii T."/>
            <person name="Tomita Y."/>
            <person name="Ikushima S."/>
            <person name="Fujiwara D."/>
        </authorList>
    </citation>
    <scope>NUCLEOTIDE SEQUENCE [LARGE SCALE GENOMIC DNA]</scope>
    <source>
        <strain evidence="1 2">JCM 5805</strain>
    </source>
</reference>
<protein>
    <submittedName>
        <fullName evidence="1">Myb superfamily proteins, including transcription factors and mRNA splicing factors</fullName>
    </submittedName>
</protein>
<sequence>MEDTTSDFKGQKWLICQPMFSEIIGSTILSLELAEYLQDEGAEVRLYSYYIGSPMEKIAQSKGIKFIEHSNFKAQDFDYIWSNSQCLPRFIMDNLRGLKGKTSPVFLFAHLSSLKFIAPDEFPISLFLEERLASMNLFVSKEALGVQKPFFNEKLNPELFENPAPVKFGIYIHERRKNLKRILMVSNHLPKELDEAKEILEESGVLITQLGWLKNDYKLIEPEFLAQFDVVITIGKTVQYYLCEGIPVYVYDHFSGDGYLTEENFDENRQNNFSGRKRGNEWAFTPRKKKSGKEIVEELFTGYQSAVDFHTSKRKEMIENFSISNVLPKIIKSIRSFEFGEFTVSEVLNLIEMQVFSKRAFRNQVLLGKYKKAISQLQEQLKNLK</sequence>
<dbReference type="RefSeq" id="WP_044009638.1">
    <property type="nucleotide sequence ID" value="NZ_BAABQR010000001.1"/>
</dbReference>
<gene>
    <name evidence="1" type="ORF">JCM5805K_1085</name>
</gene>
<accession>A0A0B8QSR6</accession>
<organism evidence="1 2">
    <name type="scientific">Lactococcus lactis subsp. lactis</name>
    <name type="common">Streptococcus lactis</name>
    <dbReference type="NCBI Taxonomy" id="1360"/>
    <lineage>
        <taxon>Bacteria</taxon>
        <taxon>Bacillati</taxon>
        <taxon>Bacillota</taxon>
        <taxon>Bacilli</taxon>
        <taxon>Lactobacillales</taxon>
        <taxon>Streptococcaceae</taxon>
        <taxon>Lactococcus</taxon>
    </lineage>
</organism>